<keyword evidence="1" id="KW-0472">Membrane</keyword>
<keyword evidence="1" id="KW-1133">Transmembrane helix</keyword>
<name>A0A6G1GKG8_9PEZI</name>
<dbReference type="PANTHER" id="PTHR31303">
    <property type="entry name" value="CTP-DEPENDENT DIACYLGLYCEROL KINASE 1"/>
    <property type="match status" value="1"/>
</dbReference>
<dbReference type="GO" id="GO:0004143">
    <property type="term" value="F:ATP-dependent diacylglycerol kinase activity"/>
    <property type="evidence" value="ECO:0007669"/>
    <property type="project" value="InterPro"/>
</dbReference>
<protein>
    <recommendedName>
        <fullName evidence="4">Phosphatidate cytidylyltransferase</fullName>
    </recommendedName>
</protein>
<dbReference type="OrthoDB" id="5673at2759"/>
<proteinExistence type="predicted"/>
<dbReference type="GO" id="GO:0006654">
    <property type="term" value="P:phosphatidic acid biosynthetic process"/>
    <property type="evidence" value="ECO:0007669"/>
    <property type="project" value="TreeGrafter"/>
</dbReference>
<dbReference type="EMBL" id="ML977201">
    <property type="protein sequence ID" value="KAF1981320.1"/>
    <property type="molecule type" value="Genomic_DNA"/>
</dbReference>
<dbReference type="AlphaFoldDB" id="A0A6G1GKG8"/>
<keyword evidence="1" id="KW-0812">Transmembrane</keyword>
<evidence type="ECO:0000313" key="3">
    <source>
        <dbReference type="Proteomes" id="UP000800041"/>
    </source>
</evidence>
<dbReference type="PANTHER" id="PTHR31303:SF1">
    <property type="entry name" value="CTP-DEPENDENT DIACYLGLYCEROL KINASE 1"/>
    <property type="match status" value="1"/>
</dbReference>
<feature type="transmembrane region" description="Helical" evidence="1">
    <location>
        <begin position="213"/>
        <end position="235"/>
    </location>
</feature>
<feature type="transmembrane region" description="Helical" evidence="1">
    <location>
        <begin position="152"/>
        <end position="177"/>
    </location>
</feature>
<keyword evidence="3" id="KW-1185">Reference proteome</keyword>
<dbReference type="Proteomes" id="UP000800041">
    <property type="component" value="Unassembled WGS sequence"/>
</dbReference>
<sequence>MDRSPSPLGLIPIHQKWRSFVHRHEVPRKILHTSIAPITLALYLSGIQPSQIHPILLSLLIPIFATDLLRHRSHRFNRFYISCLGALMRESEVDGYNGVVWYLLGAWISLRWFPKDVGVVSVLLLSWCDTAASTFGRLWGRYTPKVRTGKSLAGSLAAMIVGVGTAAMFWGVVAPIWGSPNGFDGGEHAFAFQGTFSLPANVRNMLGWTSEQATISGGLALGIMSVWAGFVASAAEAVDLFSWDDNLTIPVLCGVGLWGFLKTFA</sequence>
<accession>A0A6G1GKG8</accession>
<dbReference type="GO" id="GO:0005789">
    <property type="term" value="C:endoplasmic reticulum membrane"/>
    <property type="evidence" value="ECO:0007669"/>
    <property type="project" value="TreeGrafter"/>
</dbReference>
<gene>
    <name evidence="2" type="ORF">K402DRAFT_237329</name>
</gene>
<evidence type="ECO:0008006" key="4">
    <source>
        <dbReference type="Google" id="ProtNLM"/>
    </source>
</evidence>
<organism evidence="2 3">
    <name type="scientific">Aulographum hederae CBS 113979</name>
    <dbReference type="NCBI Taxonomy" id="1176131"/>
    <lineage>
        <taxon>Eukaryota</taxon>
        <taxon>Fungi</taxon>
        <taxon>Dikarya</taxon>
        <taxon>Ascomycota</taxon>
        <taxon>Pezizomycotina</taxon>
        <taxon>Dothideomycetes</taxon>
        <taxon>Pleosporomycetidae</taxon>
        <taxon>Aulographales</taxon>
        <taxon>Aulographaceae</taxon>
    </lineage>
</organism>
<feature type="transmembrane region" description="Helical" evidence="1">
    <location>
        <begin position="119"/>
        <end position="140"/>
    </location>
</feature>
<reference evidence="2" key="1">
    <citation type="journal article" date="2020" name="Stud. Mycol.">
        <title>101 Dothideomycetes genomes: a test case for predicting lifestyles and emergence of pathogens.</title>
        <authorList>
            <person name="Haridas S."/>
            <person name="Albert R."/>
            <person name="Binder M."/>
            <person name="Bloem J."/>
            <person name="Labutti K."/>
            <person name="Salamov A."/>
            <person name="Andreopoulos B."/>
            <person name="Baker S."/>
            <person name="Barry K."/>
            <person name="Bills G."/>
            <person name="Bluhm B."/>
            <person name="Cannon C."/>
            <person name="Castanera R."/>
            <person name="Culley D."/>
            <person name="Daum C."/>
            <person name="Ezra D."/>
            <person name="Gonzalez J."/>
            <person name="Henrissat B."/>
            <person name="Kuo A."/>
            <person name="Liang C."/>
            <person name="Lipzen A."/>
            <person name="Lutzoni F."/>
            <person name="Magnuson J."/>
            <person name="Mondo S."/>
            <person name="Nolan M."/>
            <person name="Ohm R."/>
            <person name="Pangilinan J."/>
            <person name="Park H.-J."/>
            <person name="Ramirez L."/>
            <person name="Alfaro M."/>
            <person name="Sun H."/>
            <person name="Tritt A."/>
            <person name="Yoshinaga Y."/>
            <person name="Zwiers L.-H."/>
            <person name="Turgeon B."/>
            <person name="Goodwin S."/>
            <person name="Spatafora J."/>
            <person name="Crous P."/>
            <person name="Grigoriev I."/>
        </authorList>
    </citation>
    <scope>NUCLEOTIDE SEQUENCE</scope>
    <source>
        <strain evidence="2">CBS 113979</strain>
    </source>
</reference>
<dbReference type="InterPro" id="IPR037997">
    <property type="entry name" value="Dgk1-like"/>
</dbReference>
<evidence type="ECO:0000313" key="2">
    <source>
        <dbReference type="EMBL" id="KAF1981320.1"/>
    </source>
</evidence>
<evidence type="ECO:0000256" key="1">
    <source>
        <dbReference type="SAM" id="Phobius"/>
    </source>
</evidence>